<reference evidence="2 3" key="1">
    <citation type="submission" date="2024-01" db="EMBL/GenBank/DDBJ databases">
        <title>Comparative genomics of Cryptococcus and Kwoniella reveals pathogenesis evolution and contrasting modes of karyotype evolution via chromosome fusion or intercentromeric recombination.</title>
        <authorList>
            <person name="Coelho M.A."/>
            <person name="David-Palma M."/>
            <person name="Shea T."/>
            <person name="Bowers K."/>
            <person name="McGinley-Smith S."/>
            <person name="Mohammad A.W."/>
            <person name="Gnirke A."/>
            <person name="Yurkov A.M."/>
            <person name="Nowrousian M."/>
            <person name="Sun S."/>
            <person name="Cuomo C.A."/>
            <person name="Heitman J."/>
        </authorList>
    </citation>
    <scope>NUCLEOTIDE SEQUENCE [LARGE SCALE GENOMIC DNA]</scope>
    <source>
        <strain evidence="2">CBS 11374</strain>
    </source>
</reference>
<dbReference type="Proteomes" id="UP001329825">
    <property type="component" value="Chromosome 2"/>
</dbReference>
<feature type="domain" description="Cyclic nucleotide-binding" evidence="1">
    <location>
        <begin position="201"/>
        <end position="299"/>
    </location>
</feature>
<organism evidence="2 3">
    <name type="scientific">Kwoniella shivajii</name>
    <dbReference type="NCBI Taxonomy" id="564305"/>
    <lineage>
        <taxon>Eukaryota</taxon>
        <taxon>Fungi</taxon>
        <taxon>Dikarya</taxon>
        <taxon>Basidiomycota</taxon>
        <taxon>Agaricomycotina</taxon>
        <taxon>Tremellomycetes</taxon>
        <taxon>Tremellales</taxon>
        <taxon>Cryptococcaceae</taxon>
        <taxon>Kwoniella</taxon>
    </lineage>
</organism>
<proteinExistence type="predicted"/>
<sequence length="462" mass="53418">MSQSEERPLHQVEYKIDHSIPLNDARNVPSMFNFMIQHLDLTSYLSSSPTPTTTTTLTANTSSNSSSSLLTLQRTSKSFFNIITPLIYRDLIIDLKDAKNPTSISPFHFYPNPQPKLSEWKSRCFAYTENIEFVGSHAFECEVFQDCQLVLPRLRKVRITLPSGRYKSFCGKDSLLSLSSPRCTRDVAKGRSKEDGLKCPLLQSLKMDKLIVEVDRLDRINLFARRDWFDNDELIIRIGRVGEDYMIHSEEEWPVFEEQEEEEGEEAAAGVYPKGKSIDQGKERYKGNFTRNVKINSTSSQDSTIKYSNRLNLIPSLDTHNTTPNLTIIFLSLPSQPTSKPLSSEDIRSDHQRINHHLFSLANILSFEGWQKIVLVNSGVLMFHKYGIRRDIIELRKMQLEIKDILLTIMIRYLGLKDFQVKNTMDKIEFTLLDDYLNQEREREDEVRIKAKSGEKSRKLLY</sequence>
<gene>
    <name evidence="2" type="ORF">IL334_001761</name>
</gene>
<evidence type="ECO:0000313" key="2">
    <source>
        <dbReference type="EMBL" id="WRT64825.1"/>
    </source>
</evidence>
<evidence type="ECO:0000259" key="1">
    <source>
        <dbReference type="PROSITE" id="PS50042"/>
    </source>
</evidence>
<dbReference type="RefSeq" id="XP_062789565.1">
    <property type="nucleotide sequence ID" value="XM_062933514.1"/>
</dbReference>
<dbReference type="EMBL" id="CP141882">
    <property type="protein sequence ID" value="WRT64825.1"/>
    <property type="molecule type" value="Genomic_DNA"/>
</dbReference>
<dbReference type="PROSITE" id="PS50042">
    <property type="entry name" value="CNMP_BINDING_3"/>
    <property type="match status" value="1"/>
</dbReference>
<keyword evidence="3" id="KW-1185">Reference proteome</keyword>
<evidence type="ECO:0000313" key="3">
    <source>
        <dbReference type="Proteomes" id="UP001329825"/>
    </source>
</evidence>
<dbReference type="InterPro" id="IPR000595">
    <property type="entry name" value="cNMP-bd_dom"/>
</dbReference>
<protein>
    <recommendedName>
        <fullName evidence="1">Cyclic nucleotide-binding domain-containing protein</fullName>
    </recommendedName>
</protein>
<dbReference type="GeneID" id="87953892"/>
<name>A0ABZ1CST3_9TREE</name>
<accession>A0ABZ1CST3</accession>